<accession>A0A6M1RSP1</accession>
<feature type="region of interest" description="Disordered" evidence="1">
    <location>
        <begin position="184"/>
        <end position="220"/>
    </location>
</feature>
<evidence type="ECO:0000313" key="2">
    <source>
        <dbReference type="EMBL" id="NGO40397.1"/>
    </source>
</evidence>
<feature type="compositionally biased region" description="Low complexity" evidence="1">
    <location>
        <begin position="187"/>
        <end position="220"/>
    </location>
</feature>
<sequence length="220" mass="25217">MVRIHAGQPDFFLSQGHFMNDWQIQTRASECQGCGRRFSDRQPYHTLLWADADAGRYRRQDVCPECWETRYRQEARTRPEVVSLWRGVYEAPPPPREPIQRDAAESLLRQLCERGDPRYRSAVYILAVMMERKRLLRVKEQFWRDGCRIFVYEHTRTGDVFTVQDPALKLSELDEVQREVARLLEQGLPPAGSDPGSDPGATGETGTEAAMAAPDAPARP</sequence>
<organism evidence="2 3">
    <name type="scientific">Limisphaera ngatamarikiensis</name>
    <dbReference type="NCBI Taxonomy" id="1324935"/>
    <lineage>
        <taxon>Bacteria</taxon>
        <taxon>Pseudomonadati</taxon>
        <taxon>Verrucomicrobiota</taxon>
        <taxon>Verrucomicrobiia</taxon>
        <taxon>Limisphaerales</taxon>
        <taxon>Limisphaeraceae</taxon>
        <taxon>Limisphaera</taxon>
    </lineage>
</organism>
<evidence type="ECO:0000313" key="3">
    <source>
        <dbReference type="Proteomes" id="UP000477311"/>
    </source>
</evidence>
<keyword evidence="3" id="KW-1185">Reference proteome</keyword>
<dbReference type="Proteomes" id="UP000477311">
    <property type="component" value="Unassembled WGS sequence"/>
</dbReference>
<dbReference type="EMBL" id="JAAKYA010000089">
    <property type="protein sequence ID" value="NGO40397.1"/>
    <property type="molecule type" value="Genomic_DNA"/>
</dbReference>
<name>A0A6M1RSP1_9BACT</name>
<evidence type="ECO:0000256" key="1">
    <source>
        <dbReference type="SAM" id="MobiDB-lite"/>
    </source>
</evidence>
<comment type="caution">
    <text evidence="2">The sequence shown here is derived from an EMBL/GenBank/DDBJ whole genome shotgun (WGS) entry which is preliminary data.</text>
</comment>
<dbReference type="AlphaFoldDB" id="A0A6M1RSP1"/>
<proteinExistence type="predicted"/>
<protein>
    <submittedName>
        <fullName evidence="2">Uncharacterized protein</fullName>
    </submittedName>
</protein>
<gene>
    <name evidence="2" type="ORF">G4L39_13480</name>
</gene>
<reference evidence="2 3" key="1">
    <citation type="submission" date="2020-02" db="EMBL/GenBank/DDBJ databases">
        <title>Draft genome sequence of Limisphaera ngatamarikiensis NGM72.4T, a thermophilic Verrucomicrobia grouped in subdivision 3.</title>
        <authorList>
            <person name="Carere C.R."/>
            <person name="Steen J."/>
            <person name="Hugenholtz P."/>
            <person name="Stott M.B."/>
        </authorList>
    </citation>
    <scope>NUCLEOTIDE SEQUENCE [LARGE SCALE GENOMIC DNA]</scope>
    <source>
        <strain evidence="2 3">NGM72.4</strain>
    </source>
</reference>